<dbReference type="Pfam" id="PF01063">
    <property type="entry name" value="Aminotran_4"/>
    <property type="match status" value="1"/>
</dbReference>
<proteinExistence type="predicted"/>
<dbReference type="AlphaFoldDB" id="A0A940X677"/>
<evidence type="ECO:0000313" key="2">
    <source>
        <dbReference type="Proteomes" id="UP000673447"/>
    </source>
</evidence>
<dbReference type="SUPFAM" id="SSF56752">
    <property type="entry name" value="D-aminoacid aminotransferase-like PLP-dependent enzymes"/>
    <property type="match status" value="1"/>
</dbReference>
<gene>
    <name evidence="1" type="ORF">J5837_11250</name>
</gene>
<dbReference type="Proteomes" id="UP000673447">
    <property type="component" value="Unassembled WGS sequence"/>
</dbReference>
<keyword evidence="2" id="KW-1185">Reference proteome</keyword>
<protein>
    <submittedName>
        <fullName evidence="1">Aminotransferase class IV family protein</fullName>
    </submittedName>
</protein>
<dbReference type="InterPro" id="IPR036038">
    <property type="entry name" value="Aminotransferase-like"/>
</dbReference>
<accession>A0A940X677</accession>
<dbReference type="Gene3D" id="3.30.470.10">
    <property type="match status" value="1"/>
</dbReference>
<reference evidence="1" key="2">
    <citation type="submission" date="2021-03" db="EMBL/GenBank/DDBJ databases">
        <authorList>
            <person name="Cao W."/>
        </authorList>
    </citation>
    <scope>NUCLEOTIDE SEQUENCE</scope>
    <source>
        <strain evidence="1">110414</strain>
    </source>
</reference>
<reference evidence="1" key="1">
    <citation type="journal article" date="2016" name="Int. J. Syst. Evol. Microbiol.">
        <title>Pseudoxanthomonas helianthi sp. nov., isolated from roots of Jerusalem artichoke (Helianthus tuberosus).</title>
        <authorList>
            <person name="Kittiwongwattana C."/>
            <person name="Thawai C."/>
        </authorList>
    </citation>
    <scope>NUCLEOTIDE SEQUENCE</scope>
    <source>
        <strain evidence="1">110414</strain>
    </source>
</reference>
<keyword evidence="1" id="KW-0808">Transferase</keyword>
<dbReference type="EMBL" id="JAGKTC010000002">
    <property type="protein sequence ID" value="MBP3984988.1"/>
    <property type="molecule type" value="Genomic_DNA"/>
</dbReference>
<evidence type="ECO:0000313" key="1">
    <source>
        <dbReference type="EMBL" id="MBP3984988.1"/>
    </source>
</evidence>
<keyword evidence="1" id="KW-0032">Aminotransferase</keyword>
<dbReference type="Gene3D" id="3.20.10.10">
    <property type="entry name" value="D-amino Acid Aminotransferase, subunit A, domain 2"/>
    <property type="match status" value="1"/>
</dbReference>
<dbReference type="RefSeq" id="WP_210536828.1">
    <property type="nucleotide sequence ID" value="NZ_JAGKTC010000002.1"/>
</dbReference>
<dbReference type="NCBIfam" id="NF006734">
    <property type="entry name" value="PRK09266.1"/>
    <property type="match status" value="1"/>
</dbReference>
<sequence>MTIALLNTQPATTDDLRALALVNYGHFTAMQVRDRALQGLEFHVERLQTGTRELFGVELDRERILTQLRGALAAGEADASLRFTVFARGFDYRKPLQAVEPDILITLTPPASADKPPLRVKSYRFVRPLPHIKHVGTFPLFHFRRQAQLAGHDDALFVADDGCVVEGSIWNIGCWDGEGVVWPEGPALRGTGERLLQAGLAGLGVPQRHGPVALAEVGGFRAAFACNASGLQAVIGIDGAVFPADAALMDLLARAQASQPWERP</sequence>
<dbReference type="InterPro" id="IPR001544">
    <property type="entry name" value="Aminotrans_IV"/>
</dbReference>
<name>A0A940X677_9GAMM</name>
<dbReference type="GO" id="GO:0008483">
    <property type="term" value="F:transaminase activity"/>
    <property type="evidence" value="ECO:0007669"/>
    <property type="project" value="UniProtKB-KW"/>
</dbReference>
<dbReference type="InterPro" id="IPR043131">
    <property type="entry name" value="BCAT-like_N"/>
</dbReference>
<dbReference type="InterPro" id="IPR043132">
    <property type="entry name" value="BCAT-like_C"/>
</dbReference>
<organism evidence="1 2">
    <name type="scientific">Pseudoxanthomonas helianthi</name>
    <dbReference type="NCBI Taxonomy" id="1453541"/>
    <lineage>
        <taxon>Bacteria</taxon>
        <taxon>Pseudomonadati</taxon>
        <taxon>Pseudomonadota</taxon>
        <taxon>Gammaproteobacteria</taxon>
        <taxon>Lysobacterales</taxon>
        <taxon>Lysobacteraceae</taxon>
        <taxon>Pseudoxanthomonas</taxon>
    </lineage>
</organism>
<comment type="caution">
    <text evidence="1">The sequence shown here is derived from an EMBL/GenBank/DDBJ whole genome shotgun (WGS) entry which is preliminary data.</text>
</comment>